<keyword evidence="3" id="KW-0862">Zinc</keyword>
<dbReference type="InterPro" id="IPR013083">
    <property type="entry name" value="Znf_RING/FYVE/PHD"/>
</dbReference>
<sequence length="314" mass="35621">MDSLIQCHYCKQSPTNPLELQCHHAYCEACLAKHIQNDKVTCPICGVEHMTPISSLSSAKPDKLVPFLIGLRSREPYSVITDQSPPTIQAQCAQCKQATELRSCLHCDKALCADCRTKHHLSQKKEVDESLRKSTTTVNDLINLGQALNISRNTRIETYKVMKTKVSTHSQDLIHSIQEEEQRYQKQIDEHIQSETSKIPITEQEVQHLQKHKAAISQVTDTYEHENNQMILTKMHKDYMNMTPVWTAKIESEAGRLNPKREEELKFEPHIFKKDEALLGTLKGSKHVNIEASSDAKKMAAHADPTTSRACTIL</sequence>
<keyword evidence="8" id="KW-1185">Reference proteome</keyword>
<dbReference type="CDD" id="cd16449">
    <property type="entry name" value="RING-HC"/>
    <property type="match status" value="1"/>
</dbReference>
<organism evidence="7 8">
    <name type="scientific">Rotaria sordida</name>
    <dbReference type="NCBI Taxonomy" id="392033"/>
    <lineage>
        <taxon>Eukaryota</taxon>
        <taxon>Metazoa</taxon>
        <taxon>Spiralia</taxon>
        <taxon>Gnathifera</taxon>
        <taxon>Rotifera</taxon>
        <taxon>Eurotatoria</taxon>
        <taxon>Bdelloidea</taxon>
        <taxon>Philodinida</taxon>
        <taxon>Philodinidae</taxon>
        <taxon>Rotaria</taxon>
    </lineage>
</organism>
<dbReference type="Proteomes" id="UP000663870">
    <property type="component" value="Unassembled WGS sequence"/>
</dbReference>
<comment type="caution">
    <text evidence="7">The sequence shown here is derived from an EMBL/GenBank/DDBJ whole genome shotgun (WGS) entry which is preliminary data.</text>
</comment>
<evidence type="ECO:0000256" key="2">
    <source>
        <dbReference type="ARBA" id="ARBA00022771"/>
    </source>
</evidence>
<dbReference type="PROSITE" id="PS00518">
    <property type="entry name" value="ZF_RING_1"/>
    <property type="match status" value="1"/>
</dbReference>
<dbReference type="EMBL" id="CAJNOL010001069">
    <property type="protein sequence ID" value="CAF1279966.1"/>
    <property type="molecule type" value="Genomic_DNA"/>
</dbReference>
<evidence type="ECO:0000256" key="4">
    <source>
        <dbReference type="PROSITE-ProRule" id="PRU00175"/>
    </source>
</evidence>
<dbReference type="EMBL" id="CAJNOH010000612">
    <property type="protein sequence ID" value="CAF1088125.1"/>
    <property type="molecule type" value="Genomic_DNA"/>
</dbReference>
<evidence type="ECO:0000256" key="1">
    <source>
        <dbReference type="ARBA" id="ARBA00022723"/>
    </source>
</evidence>
<evidence type="ECO:0000313" key="6">
    <source>
        <dbReference type="EMBL" id="CAF1088125.1"/>
    </source>
</evidence>
<evidence type="ECO:0000313" key="8">
    <source>
        <dbReference type="Proteomes" id="UP000663870"/>
    </source>
</evidence>
<dbReference type="InterPro" id="IPR017907">
    <property type="entry name" value="Znf_RING_CS"/>
</dbReference>
<dbReference type="GO" id="GO:0008270">
    <property type="term" value="F:zinc ion binding"/>
    <property type="evidence" value="ECO:0007669"/>
    <property type="project" value="UniProtKB-KW"/>
</dbReference>
<dbReference type="AlphaFoldDB" id="A0A815C9P1"/>
<keyword evidence="1" id="KW-0479">Metal-binding</keyword>
<dbReference type="InterPro" id="IPR018957">
    <property type="entry name" value="Znf_C3HC4_RING-type"/>
</dbReference>
<proteinExistence type="predicted"/>
<feature type="domain" description="RING-type" evidence="5">
    <location>
        <begin position="7"/>
        <end position="45"/>
    </location>
</feature>
<accession>A0A815C9P1</accession>
<dbReference type="SMART" id="SM00184">
    <property type="entry name" value="RING"/>
    <property type="match status" value="1"/>
</dbReference>
<reference evidence="7" key="1">
    <citation type="submission" date="2021-02" db="EMBL/GenBank/DDBJ databases">
        <authorList>
            <person name="Nowell W R."/>
        </authorList>
    </citation>
    <scope>NUCLEOTIDE SEQUENCE</scope>
</reference>
<dbReference type="Proteomes" id="UP000663854">
    <property type="component" value="Unassembled WGS sequence"/>
</dbReference>
<dbReference type="InterPro" id="IPR001841">
    <property type="entry name" value="Znf_RING"/>
</dbReference>
<dbReference type="Pfam" id="PF00097">
    <property type="entry name" value="zf-C3HC4"/>
    <property type="match status" value="1"/>
</dbReference>
<dbReference type="SUPFAM" id="SSF57850">
    <property type="entry name" value="RING/U-box"/>
    <property type="match status" value="1"/>
</dbReference>
<evidence type="ECO:0000313" key="7">
    <source>
        <dbReference type="EMBL" id="CAF1279966.1"/>
    </source>
</evidence>
<protein>
    <recommendedName>
        <fullName evidence="5">RING-type domain-containing protein</fullName>
    </recommendedName>
</protein>
<keyword evidence="2 4" id="KW-0863">Zinc-finger</keyword>
<dbReference type="Gene3D" id="3.30.40.10">
    <property type="entry name" value="Zinc/RING finger domain, C3HC4 (zinc finger)"/>
    <property type="match status" value="1"/>
</dbReference>
<evidence type="ECO:0000259" key="5">
    <source>
        <dbReference type="PROSITE" id="PS50089"/>
    </source>
</evidence>
<evidence type="ECO:0000256" key="3">
    <source>
        <dbReference type="ARBA" id="ARBA00022833"/>
    </source>
</evidence>
<dbReference type="PROSITE" id="PS50089">
    <property type="entry name" value="ZF_RING_2"/>
    <property type="match status" value="1"/>
</dbReference>
<name>A0A815C9P1_9BILA</name>
<gene>
    <name evidence="7" type="ORF">JXQ802_LOCUS28441</name>
    <name evidence="6" type="ORF">PYM288_LOCUS19033</name>
</gene>